<proteinExistence type="predicted"/>
<accession>A0A671G288</accession>
<evidence type="ECO:0000313" key="2">
    <source>
        <dbReference type="Proteomes" id="UP000472240"/>
    </source>
</evidence>
<reference evidence="1" key="5">
    <citation type="submission" date="2025-09" db="UniProtKB">
        <authorList>
            <consortium name="Ensembl"/>
        </authorList>
    </citation>
    <scope>IDENTIFICATION</scope>
</reference>
<dbReference type="OMA" id="NKWILYP"/>
<dbReference type="AlphaFoldDB" id="A0A671G288"/>
<keyword evidence="2" id="KW-1185">Reference proteome</keyword>
<sequence>MNSPTHTTPINQPKPRHPIYTGYFKPRLILHPMIRLSVKLQICTNRSPTGSSTDHLLQGNPCNYPTVCTTSKWILLTINPNHHTRAYMTNFPIMTTGYNMIYLHPSRNQPGYIRPHRR</sequence>
<dbReference type="InParanoid" id="A0A671G288"/>
<protein>
    <submittedName>
        <fullName evidence="1">Uncharacterized protein</fullName>
    </submittedName>
</protein>
<reference evidence="2" key="3">
    <citation type="submission" date="2018-12" db="EMBL/GenBank/DDBJ databases">
        <title>G10K-VGP greater horseshoe bat female genome, primary haplotype.</title>
        <authorList>
            <person name="Teeling E."/>
            <person name="Myers G."/>
            <person name="Vernes S."/>
            <person name="Pippel M."/>
            <person name="Winkler S."/>
            <person name="Fedrigo O."/>
            <person name="Rhie A."/>
            <person name="Koren S."/>
            <person name="Phillippy A."/>
            <person name="Lewin H."/>
            <person name="Damas J."/>
            <person name="Howe K."/>
            <person name="Mountcastle J."/>
            <person name="Jarvis E.D."/>
        </authorList>
    </citation>
    <scope>NUCLEOTIDE SEQUENCE [LARGE SCALE GENOMIC DNA]</scope>
</reference>
<name>A0A671G288_RHIFE</name>
<reference evidence="1 2" key="1">
    <citation type="journal article" date="2015" name="Annu Rev Anim Biosci">
        <title>The Genome 10K Project: a way forward.</title>
        <authorList>
            <person name="Koepfli K.P."/>
            <person name="Paten B."/>
            <person name="O'Brien S.J."/>
            <person name="Koepfli K.P."/>
            <person name="Paten B."/>
            <person name="Antunes A."/>
            <person name="Belov K."/>
            <person name="Bustamante C."/>
            <person name="Castoe T.A."/>
            <person name="Clawson H."/>
            <person name="Crawford A.J."/>
            <person name="Diekhans M."/>
            <person name="Distel D."/>
            <person name="Durbin R."/>
            <person name="Earl D."/>
            <person name="Fujita M.K."/>
            <person name="Gamble T."/>
            <person name="Georges A."/>
            <person name="Gemmell N."/>
            <person name="Gilbert M.T."/>
            <person name="Graves J.M."/>
            <person name="Green R.E."/>
            <person name="Hickey G."/>
            <person name="Jarvis E.D."/>
            <person name="Johnson W."/>
            <person name="Komissarov A."/>
            <person name="Korf I."/>
            <person name="Kuhn R."/>
            <person name="Larkin D.M."/>
            <person name="Lewin H."/>
            <person name="Lopez J.V."/>
            <person name="Ma J."/>
            <person name="Marques-Bonet T."/>
            <person name="Miller W."/>
            <person name="Murphy R."/>
            <person name="Pevzner P."/>
            <person name="Shapiro B."/>
            <person name="Steiner C."/>
            <person name="Tamazian G."/>
            <person name="Venkatesh B."/>
            <person name="Wang J."/>
            <person name="Wayne R."/>
            <person name="Wiley E."/>
            <person name="Yang H."/>
            <person name="Zhang G."/>
            <person name="Haussler D."/>
            <person name="Ryder O."/>
            <person name="O'Brien S.J."/>
        </authorList>
    </citation>
    <scope>NUCLEOTIDE SEQUENCE</scope>
</reference>
<dbReference type="Ensembl" id="ENSRFET00010034638.1">
    <property type="protein sequence ID" value="ENSRFEP00010031955.1"/>
    <property type="gene ID" value="ENSRFEG00010021116.1"/>
</dbReference>
<dbReference type="GeneTree" id="ENSGT00910000148601"/>
<evidence type="ECO:0000313" key="1">
    <source>
        <dbReference type="Ensembl" id="ENSRFEP00010031955.1"/>
    </source>
</evidence>
<reference evidence="1 2" key="2">
    <citation type="journal article" date="2018" name="Annu Rev Anim Biosci">
        <title>Bat Biology, Genomes, and the Bat1K Project: To Generate Chromosome-Level Genomes for All Living Bat Species.</title>
        <authorList>
            <person name="Teeling E.C."/>
            <person name="Vernes S.C."/>
            <person name="Davalos L.M."/>
            <person name="Ray D.A."/>
            <person name="Gilbert M.T.P."/>
            <person name="Myers E."/>
        </authorList>
    </citation>
    <scope>NUCLEOTIDE SEQUENCE</scope>
</reference>
<reference evidence="1" key="4">
    <citation type="submission" date="2025-08" db="UniProtKB">
        <authorList>
            <consortium name="Ensembl"/>
        </authorList>
    </citation>
    <scope>IDENTIFICATION</scope>
</reference>
<organism evidence="1 2">
    <name type="scientific">Rhinolophus ferrumequinum</name>
    <name type="common">Greater horseshoe bat</name>
    <dbReference type="NCBI Taxonomy" id="59479"/>
    <lineage>
        <taxon>Eukaryota</taxon>
        <taxon>Metazoa</taxon>
        <taxon>Chordata</taxon>
        <taxon>Craniata</taxon>
        <taxon>Vertebrata</taxon>
        <taxon>Euteleostomi</taxon>
        <taxon>Mammalia</taxon>
        <taxon>Eutheria</taxon>
        <taxon>Laurasiatheria</taxon>
        <taxon>Chiroptera</taxon>
        <taxon>Yinpterochiroptera</taxon>
        <taxon>Rhinolophoidea</taxon>
        <taxon>Rhinolophidae</taxon>
        <taxon>Rhinolophinae</taxon>
        <taxon>Rhinolophus</taxon>
    </lineage>
</organism>
<dbReference type="Proteomes" id="UP000472240">
    <property type="component" value="Chromosome 11"/>
</dbReference>